<dbReference type="Gene3D" id="3.30.230.10">
    <property type="match status" value="1"/>
</dbReference>
<comment type="subunit">
    <text evidence="7">Consists of a catalytic RNA component (M1 or rnpB) and a protein subunit.</text>
</comment>
<protein>
    <recommendedName>
        <fullName evidence="7 8">Ribonuclease P protein component</fullName>
        <shortName evidence="7">RNase P protein</shortName>
        <shortName evidence="7">RNaseP protein</shortName>
        <ecNumber evidence="7 8">3.1.26.5</ecNumber>
    </recommendedName>
    <alternativeName>
        <fullName evidence="7">Protein C5</fullName>
    </alternativeName>
</protein>
<comment type="function">
    <text evidence="1 7">RNaseP catalyzes the removal of the 5'-leader sequence from pre-tRNA to produce the mature 5'-terminus. It can also cleave other RNA substrates such as 4.5S RNA. The protein component plays an auxiliary but essential role in vivo by binding to the 5'-leader sequence and broadening the substrate specificity of the ribozyme.</text>
</comment>
<dbReference type="InterPro" id="IPR020539">
    <property type="entry name" value="RNase_P_CS"/>
</dbReference>
<comment type="similarity">
    <text evidence="7">Belongs to the RnpA family.</text>
</comment>
<dbReference type="Proteomes" id="UP000297654">
    <property type="component" value="Unassembled WGS sequence"/>
</dbReference>
<evidence type="ECO:0000256" key="4">
    <source>
        <dbReference type="ARBA" id="ARBA00022759"/>
    </source>
</evidence>
<evidence type="ECO:0000313" key="10">
    <source>
        <dbReference type="Proteomes" id="UP000297654"/>
    </source>
</evidence>
<sequence length="125" mass="13609">MLAHVNRITSGSDYQGVVRRGVRIVGAHTVLYVRKSAGGPSGPLGTPVRFGFIVAKNVGNAVRRNLVRRRLKAVTFEMLSLVPPGTDVVIRALPTARDAAWQTLHEEVRFSLSRPLPARKGTASR</sequence>
<keyword evidence="3 7" id="KW-0540">Nuclease</keyword>
<name>A0A1H8HWK5_9MICO</name>
<dbReference type="RefSeq" id="WP_092110615.1">
    <property type="nucleotide sequence ID" value="NZ_FOCN01000010.1"/>
</dbReference>
<keyword evidence="6 7" id="KW-0694">RNA-binding</keyword>
<evidence type="ECO:0000256" key="7">
    <source>
        <dbReference type="HAMAP-Rule" id="MF_00227"/>
    </source>
</evidence>
<reference evidence="9 10" key="1">
    <citation type="submission" date="2019-03" db="EMBL/GenBank/DDBJ databases">
        <title>Genomics of glacier-inhabiting Cryobacterium strains.</title>
        <authorList>
            <person name="Liu Q."/>
            <person name="Xin Y.-H."/>
        </authorList>
    </citation>
    <scope>NUCLEOTIDE SEQUENCE [LARGE SCALE GENOMIC DNA]</scope>
    <source>
        <strain evidence="9 10">Hh15</strain>
    </source>
</reference>
<dbReference type="GO" id="GO:0042781">
    <property type="term" value="F:3'-tRNA processing endoribonuclease activity"/>
    <property type="evidence" value="ECO:0007669"/>
    <property type="project" value="TreeGrafter"/>
</dbReference>
<evidence type="ECO:0000256" key="1">
    <source>
        <dbReference type="ARBA" id="ARBA00002663"/>
    </source>
</evidence>
<accession>A0A1H8HWK5</accession>
<dbReference type="GO" id="GO:0030677">
    <property type="term" value="C:ribonuclease P complex"/>
    <property type="evidence" value="ECO:0007669"/>
    <property type="project" value="TreeGrafter"/>
</dbReference>
<keyword evidence="10" id="KW-1185">Reference proteome</keyword>
<dbReference type="AlphaFoldDB" id="A0A1H8HWK5"/>
<dbReference type="STRING" id="1424661.SAMN05216281_11068"/>
<comment type="caution">
    <text evidence="9">The sequence shown here is derived from an EMBL/GenBank/DDBJ whole genome shotgun (WGS) entry which is preliminary data.</text>
</comment>
<dbReference type="GO" id="GO:0004526">
    <property type="term" value="F:ribonuclease P activity"/>
    <property type="evidence" value="ECO:0007669"/>
    <property type="project" value="UniProtKB-UniRule"/>
</dbReference>
<dbReference type="SUPFAM" id="SSF54211">
    <property type="entry name" value="Ribosomal protein S5 domain 2-like"/>
    <property type="match status" value="1"/>
</dbReference>
<gene>
    <name evidence="7 9" type="primary">rnpA</name>
    <name evidence="9" type="ORF">E3O10_01850</name>
</gene>
<proteinExistence type="inferred from homology"/>
<dbReference type="OrthoDB" id="196964at2"/>
<dbReference type="InterPro" id="IPR014721">
    <property type="entry name" value="Ribsml_uS5_D2-typ_fold_subgr"/>
</dbReference>
<evidence type="ECO:0000256" key="3">
    <source>
        <dbReference type="ARBA" id="ARBA00022722"/>
    </source>
</evidence>
<evidence type="ECO:0000313" key="9">
    <source>
        <dbReference type="EMBL" id="TFB94216.1"/>
    </source>
</evidence>
<evidence type="ECO:0000256" key="2">
    <source>
        <dbReference type="ARBA" id="ARBA00022694"/>
    </source>
</evidence>
<dbReference type="GO" id="GO:0000049">
    <property type="term" value="F:tRNA binding"/>
    <property type="evidence" value="ECO:0007669"/>
    <property type="project" value="UniProtKB-UniRule"/>
</dbReference>
<dbReference type="EMBL" id="SOFF01000009">
    <property type="protein sequence ID" value="TFB94216.1"/>
    <property type="molecule type" value="Genomic_DNA"/>
</dbReference>
<dbReference type="PANTHER" id="PTHR33992:SF1">
    <property type="entry name" value="RIBONUCLEASE P PROTEIN COMPONENT"/>
    <property type="match status" value="1"/>
</dbReference>
<dbReference type="NCBIfam" id="TIGR00188">
    <property type="entry name" value="rnpA"/>
    <property type="match status" value="1"/>
</dbReference>
<evidence type="ECO:0000256" key="5">
    <source>
        <dbReference type="ARBA" id="ARBA00022801"/>
    </source>
</evidence>
<dbReference type="PANTHER" id="PTHR33992">
    <property type="entry name" value="RIBONUCLEASE P PROTEIN COMPONENT"/>
    <property type="match status" value="1"/>
</dbReference>
<dbReference type="Pfam" id="PF00825">
    <property type="entry name" value="Ribonuclease_P"/>
    <property type="match status" value="1"/>
</dbReference>
<keyword evidence="4 7" id="KW-0255">Endonuclease</keyword>
<dbReference type="InterPro" id="IPR020568">
    <property type="entry name" value="Ribosomal_Su5_D2-typ_SF"/>
</dbReference>
<comment type="catalytic activity">
    <reaction evidence="7">
        <text>Endonucleolytic cleavage of RNA, removing 5'-extranucleotides from tRNA precursor.</text>
        <dbReference type="EC" id="3.1.26.5"/>
    </reaction>
</comment>
<dbReference type="InterPro" id="IPR000100">
    <property type="entry name" value="RNase_P"/>
</dbReference>
<evidence type="ECO:0000256" key="6">
    <source>
        <dbReference type="ARBA" id="ARBA00022884"/>
    </source>
</evidence>
<dbReference type="HAMAP" id="MF_00227">
    <property type="entry name" value="RNase_P"/>
    <property type="match status" value="1"/>
</dbReference>
<dbReference type="PROSITE" id="PS00648">
    <property type="entry name" value="RIBONUCLEASE_P"/>
    <property type="match status" value="1"/>
</dbReference>
<dbReference type="EC" id="3.1.26.5" evidence="7 8"/>
<keyword evidence="2 7" id="KW-0819">tRNA processing</keyword>
<organism evidence="9 10">
    <name type="scientific">Cryobacterium luteum</name>
    <dbReference type="NCBI Taxonomy" id="1424661"/>
    <lineage>
        <taxon>Bacteria</taxon>
        <taxon>Bacillati</taxon>
        <taxon>Actinomycetota</taxon>
        <taxon>Actinomycetes</taxon>
        <taxon>Micrococcales</taxon>
        <taxon>Microbacteriaceae</taxon>
        <taxon>Cryobacterium</taxon>
    </lineage>
</organism>
<keyword evidence="5 7" id="KW-0378">Hydrolase</keyword>
<dbReference type="GO" id="GO:0001682">
    <property type="term" value="P:tRNA 5'-leader removal"/>
    <property type="evidence" value="ECO:0007669"/>
    <property type="project" value="UniProtKB-UniRule"/>
</dbReference>
<evidence type="ECO:0000256" key="8">
    <source>
        <dbReference type="NCBIfam" id="TIGR00188"/>
    </source>
</evidence>